<feature type="compositionally biased region" description="Low complexity" evidence="2">
    <location>
        <begin position="228"/>
        <end position="241"/>
    </location>
</feature>
<dbReference type="InterPro" id="IPR027417">
    <property type="entry name" value="P-loop_NTPase"/>
</dbReference>
<evidence type="ECO:0000256" key="2">
    <source>
        <dbReference type="SAM" id="MobiDB-lite"/>
    </source>
</evidence>
<comment type="caution">
    <text evidence="3">The sequence shown here is derived from an EMBL/GenBank/DDBJ whole genome shotgun (WGS) entry which is preliminary data.</text>
</comment>
<dbReference type="PIRSF" id="PIRSF037290">
    <property type="entry name" value="UCP037290"/>
    <property type="match status" value="1"/>
</dbReference>
<sequence length="254" mass="28241">MSRSTAVSQLLKNQAIWQAGSNSSSTRTLSTGYQQLDEILHLGGWPQGAVSELLLSQNGIGEIRLLSPLLAKLNRQPGYITWINPPYEPYPPALAKHQLDLNRIIVVRTQKVVDTVWAAQQALASNACSAVLTWLPNNNLNKAIRKLNLAAKTGNCWGFIFRSQQFHQQASAAPLRILMASEQRHQKLSIIKQPGGWSGQELTLKLFPERQYWNALSVNHWPSYQPSSSGTSQIGIQSPQSDNSHDEISLPSYH</sequence>
<evidence type="ECO:0000256" key="1">
    <source>
        <dbReference type="ARBA" id="ARBA00022763"/>
    </source>
</evidence>
<name>A0A545TJA6_9GAMM</name>
<dbReference type="SUPFAM" id="SSF52540">
    <property type="entry name" value="P-loop containing nucleoside triphosphate hydrolases"/>
    <property type="match status" value="1"/>
</dbReference>
<evidence type="ECO:0000313" key="3">
    <source>
        <dbReference type="EMBL" id="TQV77312.1"/>
    </source>
</evidence>
<accession>A0A545TJA6</accession>
<feature type="region of interest" description="Disordered" evidence="2">
    <location>
        <begin position="228"/>
        <end position="254"/>
    </location>
</feature>
<keyword evidence="1" id="KW-0227">DNA damage</keyword>
<dbReference type="AlphaFoldDB" id="A0A545TJA6"/>
<protein>
    <submittedName>
        <fullName evidence="3">Translesion DNA synthesis-associated protein ImuA</fullName>
    </submittedName>
</protein>
<dbReference type="InterPro" id="IPR047610">
    <property type="entry name" value="ImuA_translesion"/>
</dbReference>
<keyword evidence="4" id="KW-1185">Reference proteome</keyword>
<dbReference type="GO" id="GO:0006281">
    <property type="term" value="P:DNA repair"/>
    <property type="evidence" value="ECO:0007669"/>
    <property type="project" value="TreeGrafter"/>
</dbReference>
<dbReference type="InterPro" id="IPR004596">
    <property type="entry name" value="Cell_div_suppressor_SulA"/>
</dbReference>
<dbReference type="NCBIfam" id="NF033429">
    <property type="entry name" value="ImuA_translesion"/>
    <property type="match status" value="1"/>
</dbReference>
<dbReference type="Proteomes" id="UP000317839">
    <property type="component" value="Unassembled WGS sequence"/>
</dbReference>
<dbReference type="OrthoDB" id="9811176at2"/>
<dbReference type="EMBL" id="VIKR01000001">
    <property type="protein sequence ID" value="TQV77312.1"/>
    <property type="molecule type" value="Genomic_DNA"/>
</dbReference>
<dbReference type="InterPro" id="IPR017166">
    <property type="entry name" value="UCP037290"/>
</dbReference>
<evidence type="ECO:0000313" key="4">
    <source>
        <dbReference type="Proteomes" id="UP000317839"/>
    </source>
</evidence>
<dbReference type="Pfam" id="PF03846">
    <property type="entry name" value="SulA"/>
    <property type="match status" value="1"/>
</dbReference>
<gene>
    <name evidence="3" type="primary">imuA</name>
    <name evidence="3" type="ORF">FLL45_05035</name>
</gene>
<dbReference type="PANTHER" id="PTHR35369">
    <property type="entry name" value="BLR3025 PROTEIN-RELATED"/>
    <property type="match status" value="1"/>
</dbReference>
<dbReference type="PANTHER" id="PTHR35369:SF3">
    <property type="entry name" value="TRANSLESION DNA SYNTHESIS-ASSOCIATED PROTEIN IMUA"/>
    <property type="match status" value="1"/>
</dbReference>
<organism evidence="3 4">
    <name type="scientific">Aliikangiella marina</name>
    <dbReference type="NCBI Taxonomy" id="1712262"/>
    <lineage>
        <taxon>Bacteria</taxon>
        <taxon>Pseudomonadati</taxon>
        <taxon>Pseudomonadota</taxon>
        <taxon>Gammaproteobacteria</taxon>
        <taxon>Oceanospirillales</taxon>
        <taxon>Pleioneaceae</taxon>
        <taxon>Aliikangiella</taxon>
    </lineage>
</organism>
<dbReference type="Gene3D" id="3.40.50.300">
    <property type="entry name" value="P-loop containing nucleotide triphosphate hydrolases"/>
    <property type="match status" value="1"/>
</dbReference>
<proteinExistence type="predicted"/>
<dbReference type="GO" id="GO:0009432">
    <property type="term" value="P:SOS response"/>
    <property type="evidence" value="ECO:0007669"/>
    <property type="project" value="InterPro"/>
</dbReference>
<dbReference type="RefSeq" id="WP_142940883.1">
    <property type="nucleotide sequence ID" value="NZ_VIKR01000001.1"/>
</dbReference>
<reference evidence="3 4" key="1">
    <citation type="submission" date="2019-06" db="EMBL/GenBank/DDBJ databases">
        <title>Draft genome of Aliikangiella marina GYP-15.</title>
        <authorList>
            <person name="Wang G."/>
        </authorList>
    </citation>
    <scope>NUCLEOTIDE SEQUENCE [LARGE SCALE GENOMIC DNA]</scope>
    <source>
        <strain evidence="3 4">GYP-15</strain>
    </source>
</reference>
<dbReference type="GO" id="GO:0051782">
    <property type="term" value="P:negative regulation of cell division"/>
    <property type="evidence" value="ECO:0007669"/>
    <property type="project" value="InterPro"/>
</dbReference>
<dbReference type="InterPro" id="IPR050356">
    <property type="entry name" value="SulA_CellDiv_inhibitor"/>
</dbReference>